<dbReference type="Pfam" id="PF12974">
    <property type="entry name" value="Phosphonate-bd"/>
    <property type="match status" value="1"/>
</dbReference>
<organism evidence="2 3">
    <name type="scientific">Chitinimonas arctica</name>
    <dbReference type="NCBI Taxonomy" id="2594795"/>
    <lineage>
        <taxon>Bacteria</taxon>
        <taxon>Pseudomonadati</taxon>
        <taxon>Pseudomonadota</taxon>
        <taxon>Betaproteobacteria</taxon>
        <taxon>Neisseriales</taxon>
        <taxon>Chitinibacteraceae</taxon>
        <taxon>Chitinimonas</taxon>
    </lineage>
</organism>
<dbReference type="Proteomes" id="UP000317550">
    <property type="component" value="Chromosome"/>
</dbReference>
<dbReference type="PANTHER" id="PTHR30024">
    <property type="entry name" value="ALIPHATIC SULFONATES-BINDING PROTEIN-RELATED"/>
    <property type="match status" value="1"/>
</dbReference>
<dbReference type="AlphaFoldDB" id="A0A516SBP6"/>
<evidence type="ECO:0000313" key="3">
    <source>
        <dbReference type="Proteomes" id="UP000317550"/>
    </source>
</evidence>
<proteinExistence type="predicted"/>
<gene>
    <name evidence="2" type="ORF">FNU76_03915</name>
</gene>
<evidence type="ECO:0000256" key="1">
    <source>
        <dbReference type="SAM" id="SignalP"/>
    </source>
</evidence>
<protein>
    <submittedName>
        <fullName evidence="2">Phosphate/phosphite/phosphonate ABC transporter substrate-binding protein</fullName>
    </submittedName>
</protein>
<keyword evidence="1" id="KW-0732">Signal</keyword>
<feature type="signal peptide" evidence="1">
    <location>
        <begin position="1"/>
        <end position="20"/>
    </location>
</feature>
<dbReference type="EMBL" id="CP041730">
    <property type="protein sequence ID" value="QDQ25564.1"/>
    <property type="molecule type" value="Genomic_DNA"/>
</dbReference>
<dbReference type="OrthoDB" id="9764656at2"/>
<sequence>MRFAVLITSLLSLCVVVAQAGELSLAVNAPRGQEDIQKWNALAAYLSAETGEKVTVSGTPPARIDKEVESGAIKLALMNPVSAADVIQQNIAKPLATLKAKGTAQFAGAIITRADSPIKTVADLKGKNVMAFQTSSAGAYVFQMYYVQSNGLDPKKDFSLRQSNKQDDIVLAVQKGLVDVGFVRSGLLESMAKEGKIKLTEFALVDGKNDELKLLHSTPLYPEWFLVASNKLDPQVAAKIKAAVLKLKADQPAARDAGIDGFIEPLSLDSLKEALRALKVAPFG</sequence>
<feature type="chain" id="PRO_5021762398" evidence="1">
    <location>
        <begin position="21"/>
        <end position="284"/>
    </location>
</feature>
<evidence type="ECO:0000313" key="2">
    <source>
        <dbReference type="EMBL" id="QDQ25564.1"/>
    </source>
</evidence>
<dbReference type="RefSeq" id="WP_143856489.1">
    <property type="nucleotide sequence ID" value="NZ_CP041730.1"/>
</dbReference>
<dbReference type="SUPFAM" id="SSF53850">
    <property type="entry name" value="Periplasmic binding protein-like II"/>
    <property type="match status" value="1"/>
</dbReference>
<dbReference type="PANTHER" id="PTHR30024:SF17">
    <property type="entry name" value="SOLUTE-BINDING PROTEIN FAMILY 3_N-TERMINAL DOMAIN-CONTAINING PROTEIN"/>
    <property type="match status" value="1"/>
</dbReference>
<dbReference type="KEGG" id="cari:FNU76_03915"/>
<keyword evidence="3" id="KW-1185">Reference proteome</keyword>
<accession>A0A516SBP6</accession>
<dbReference type="Gene3D" id="3.40.190.10">
    <property type="entry name" value="Periplasmic binding protein-like II"/>
    <property type="match status" value="2"/>
</dbReference>
<reference evidence="3" key="1">
    <citation type="submission" date="2019-07" db="EMBL/GenBank/DDBJ databases">
        <title>Chitinimonas sp. nov., isolated from Ny-Alesund, arctica soil.</title>
        <authorList>
            <person name="Xu Q."/>
            <person name="Peng F."/>
        </authorList>
    </citation>
    <scope>NUCLEOTIDE SEQUENCE [LARGE SCALE GENOMIC DNA]</scope>
    <source>
        <strain evidence="3">R3-44</strain>
    </source>
</reference>
<name>A0A516SBP6_9NEIS</name>